<dbReference type="OrthoDB" id="9008579at2"/>
<evidence type="ECO:0000313" key="3">
    <source>
        <dbReference type="Proteomes" id="UP000199706"/>
    </source>
</evidence>
<name>A0A1G8NT32_9BURK</name>
<feature type="transmembrane region" description="Helical" evidence="1">
    <location>
        <begin position="30"/>
        <end position="52"/>
    </location>
</feature>
<keyword evidence="1" id="KW-0472">Membrane</keyword>
<reference evidence="2 3" key="1">
    <citation type="submission" date="2016-10" db="EMBL/GenBank/DDBJ databases">
        <authorList>
            <person name="de Groot N.N."/>
        </authorList>
    </citation>
    <scope>NUCLEOTIDE SEQUENCE [LARGE SCALE GENOMIC DNA]</scope>
    <source>
        <strain evidence="2 3">LMG 2247</strain>
    </source>
</reference>
<gene>
    <name evidence="2" type="ORF">SAMN05216466_13718</name>
</gene>
<sequence length="122" mass="12876">MVDLRSARAAGGLTQRTYALQPVRSRSVRIALWAGVAVCGVALGAAGMGWYASQHAILPAQCASLTVSPDGVQAELERTRLALAQESTARAAVQKAADASAAEVSRLNTELLFLRGQSQKRR</sequence>
<evidence type="ECO:0000313" key="2">
    <source>
        <dbReference type="EMBL" id="SDI83399.1"/>
    </source>
</evidence>
<dbReference type="AlphaFoldDB" id="A0A1G8NT32"/>
<dbReference type="RefSeq" id="WP_090695943.1">
    <property type="nucleotide sequence ID" value="NZ_CADERL010000008.1"/>
</dbReference>
<organism evidence="2 3">
    <name type="scientific">Paraburkholderia phenazinium</name>
    <dbReference type="NCBI Taxonomy" id="60549"/>
    <lineage>
        <taxon>Bacteria</taxon>
        <taxon>Pseudomonadati</taxon>
        <taxon>Pseudomonadota</taxon>
        <taxon>Betaproteobacteria</taxon>
        <taxon>Burkholderiales</taxon>
        <taxon>Burkholderiaceae</taxon>
        <taxon>Paraburkholderia</taxon>
    </lineage>
</organism>
<protein>
    <submittedName>
        <fullName evidence="2">Uncharacterized protein</fullName>
    </submittedName>
</protein>
<keyword evidence="1" id="KW-0812">Transmembrane</keyword>
<dbReference type="Proteomes" id="UP000199706">
    <property type="component" value="Unassembled WGS sequence"/>
</dbReference>
<evidence type="ECO:0000256" key="1">
    <source>
        <dbReference type="SAM" id="Phobius"/>
    </source>
</evidence>
<proteinExistence type="predicted"/>
<dbReference type="EMBL" id="FNCJ01000037">
    <property type="protein sequence ID" value="SDI83399.1"/>
    <property type="molecule type" value="Genomic_DNA"/>
</dbReference>
<accession>A0A1G8NT32</accession>
<keyword evidence="1" id="KW-1133">Transmembrane helix</keyword>